<feature type="chain" id="PRO_5011621790" description="Lysozyme inhibitor LprI-like N-terminal domain-containing protein" evidence="1">
    <location>
        <begin position="22"/>
        <end position="126"/>
    </location>
</feature>
<organism evidence="3 4">
    <name type="scientific">Acinetobacter kyonggiensis</name>
    <dbReference type="NCBI Taxonomy" id="595670"/>
    <lineage>
        <taxon>Bacteria</taxon>
        <taxon>Pseudomonadati</taxon>
        <taxon>Pseudomonadota</taxon>
        <taxon>Gammaproteobacteria</taxon>
        <taxon>Moraxellales</taxon>
        <taxon>Moraxellaceae</taxon>
        <taxon>Acinetobacter</taxon>
    </lineage>
</organism>
<dbReference type="InterPro" id="IPR009739">
    <property type="entry name" value="LprI-like_N"/>
</dbReference>
<feature type="signal peptide" evidence="1">
    <location>
        <begin position="1"/>
        <end position="21"/>
    </location>
</feature>
<reference evidence="4" key="1">
    <citation type="submission" date="2016-10" db="EMBL/GenBank/DDBJ databases">
        <authorList>
            <person name="Varghese N."/>
            <person name="Submissions S."/>
        </authorList>
    </citation>
    <scope>NUCLEOTIDE SEQUENCE [LARGE SCALE GENOMIC DNA]</scope>
    <source>
        <strain evidence="4">ANC 5109</strain>
    </source>
</reference>
<dbReference type="EMBL" id="FNPK01000023">
    <property type="protein sequence ID" value="SDY71163.1"/>
    <property type="molecule type" value="Genomic_DNA"/>
</dbReference>
<protein>
    <recommendedName>
        <fullName evidence="2">Lysozyme inhibitor LprI-like N-terminal domain-containing protein</fullName>
    </recommendedName>
</protein>
<evidence type="ECO:0000256" key="1">
    <source>
        <dbReference type="SAM" id="SignalP"/>
    </source>
</evidence>
<keyword evidence="4" id="KW-1185">Reference proteome</keyword>
<dbReference type="Proteomes" id="UP000199035">
    <property type="component" value="Unassembled WGS sequence"/>
</dbReference>
<dbReference type="Pfam" id="PF07007">
    <property type="entry name" value="LprI"/>
    <property type="match status" value="1"/>
</dbReference>
<sequence>MRFGSAIFGCIIALGSSTAFANGYSAVYTQCLNKAYGDLEIIKKCVSTEQEKQNKLLKKYYEKVLENNTQHTVNIKQQRQLWQNQVEQRCYSALKSDFGKIRQAKCQLEMTMNQVSYYQSKQLGLS</sequence>
<evidence type="ECO:0000313" key="3">
    <source>
        <dbReference type="EMBL" id="SDY71163.1"/>
    </source>
</evidence>
<dbReference type="STRING" id="595670.SAMN05421643_1238"/>
<name>A0A1H3M3J3_9GAMM</name>
<dbReference type="AlphaFoldDB" id="A0A1H3M3J3"/>
<dbReference type="RefSeq" id="WP_092691987.1">
    <property type="nucleotide sequence ID" value="NZ_FNPK01000023.1"/>
</dbReference>
<gene>
    <name evidence="3" type="ORF">SAMN05421643_1238</name>
</gene>
<proteinExistence type="predicted"/>
<evidence type="ECO:0000259" key="2">
    <source>
        <dbReference type="Pfam" id="PF07007"/>
    </source>
</evidence>
<keyword evidence="1" id="KW-0732">Signal</keyword>
<evidence type="ECO:0000313" key="4">
    <source>
        <dbReference type="Proteomes" id="UP000199035"/>
    </source>
</evidence>
<feature type="domain" description="Lysozyme inhibitor LprI-like N-terminal" evidence="2">
    <location>
        <begin position="42"/>
        <end position="113"/>
    </location>
</feature>
<accession>A0A1H3M3J3</accession>